<accession>A0ABN2XLI5</accession>
<comment type="caution">
    <text evidence="2">The sequence shown here is derived from an EMBL/GenBank/DDBJ whole genome shotgun (WGS) entry which is preliminary data.</text>
</comment>
<dbReference type="Proteomes" id="UP001500575">
    <property type="component" value="Unassembled WGS sequence"/>
</dbReference>
<reference evidence="2 3" key="1">
    <citation type="journal article" date="2019" name="Int. J. Syst. Evol. Microbiol.">
        <title>The Global Catalogue of Microorganisms (GCM) 10K type strain sequencing project: providing services to taxonomists for standard genome sequencing and annotation.</title>
        <authorList>
            <consortium name="The Broad Institute Genomics Platform"/>
            <consortium name="The Broad Institute Genome Sequencing Center for Infectious Disease"/>
            <person name="Wu L."/>
            <person name="Ma J."/>
        </authorList>
    </citation>
    <scope>NUCLEOTIDE SEQUENCE [LARGE SCALE GENOMIC DNA]</scope>
    <source>
        <strain evidence="2 3">JCM 16021</strain>
    </source>
</reference>
<organism evidence="2 3">
    <name type="scientific">Nocardioides bigeumensis</name>
    <dbReference type="NCBI Taxonomy" id="433657"/>
    <lineage>
        <taxon>Bacteria</taxon>
        <taxon>Bacillati</taxon>
        <taxon>Actinomycetota</taxon>
        <taxon>Actinomycetes</taxon>
        <taxon>Propionibacteriales</taxon>
        <taxon>Nocardioidaceae</taxon>
        <taxon>Nocardioides</taxon>
    </lineage>
</organism>
<feature type="region of interest" description="Disordered" evidence="1">
    <location>
        <begin position="1"/>
        <end position="21"/>
    </location>
</feature>
<gene>
    <name evidence="2" type="ORF">GCM10009843_00900</name>
</gene>
<keyword evidence="3" id="KW-1185">Reference proteome</keyword>
<name>A0ABN2XLI5_9ACTN</name>
<evidence type="ECO:0000313" key="2">
    <source>
        <dbReference type="EMBL" id="GAA2113337.1"/>
    </source>
</evidence>
<evidence type="ECO:0000313" key="3">
    <source>
        <dbReference type="Proteomes" id="UP001500575"/>
    </source>
</evidence>
<evidence type="ECO:0000256" key="1">
    <source>
        <dbReference type="SAM" id="MobiDB-lite"/>
    </source>
</evidence>
<sequence>MLPDQPPTFREPSPTENPWWWSLEDDAGAAVEVSPEHAGQRFPTQADAESWVGEVWADLAEQGVDGVTLHEGDRKVYGPMSLHA</sequence>
<proteinExistence type="predicted"/>
<protein>
    <submittedName>
        <fullName evidence="2">Uncharacterized protein</fullName>
    </submittedName>
</protein>
<dbReference type="EMBL" id="BAAAQQ010000001">
    <property type="protein sequence ID" value="GAA2113337.1"/>
    <property type="molecule type" value="Genomic_DNA"/>
</dbReference>
<dbReference type="RefSeq" id="WP_344301704.1">
    <property type="nucleotide sequence ID" value="NZ_BAAAQQ010000001.1"/>
</dbReference>